<keyword evidence="1" id="KW-1133">Transmembrane helix</keyword>
<feature type="transmembrane region" description="Helical" evidence="1">
    <location>
        <begin position="12"/>
        <end position="36"/>
    </location>
</feature>
<dbReference type="EMBL" id="CP092751">
    <property type="protein sequence ID" value="USP96411.1"/>
    <property type="molecule type" value="Genomic_DNA"/>
</dbReference>
<keyword evidence="1" id="KW-0812">Transmembrane</keyword>
<sequence length="322" mass="36995">MRDGIGKRAASALFLCGVLVMLAVSSAIVSSTLYILSLPGQASGITKEQVTKHMKKESFKQADIYYTSKEKSLLPLTKETLEYAVNINQIMIGYSNQKPIDIIFFSNEKLMEDYSGLLDVVGFYSEREQLIGLLPEEKKKLLEGDEVAVYLYQRLLIHEYTHHAFHQKLKELEADPAEFPLWFHEGLSEWIANYELLIDPVTFSVVPFDRLQTDQDWQEARVEYDTDVYLQSFYMINELTGKYGEGVISKMIKETAKKGDFTEGFKSATKESLDQFEKDFKKTFDENSEALDRSYPMPLLLMKSLLAHTALSWRHLSLCRSK</sequence>
<accession>A0ABY4Y2L7</accession>
<keyword evidence="3" id="KW-1185">Reference proteome</keyword>
<name>A0ABY4Y2L7_BACVA</name>
<dbReference type="RefSeq" id="WP_087993728.1">
    <property type="nucleotide sequence ID" value="NZ_CP092751.1"/>
</dbReference>
<reference evidence="2" key="1">
    <citation type="submission" date="2022-02" db="EMBL/GenBank/DDBJ databases">
        <title>Draft Genome Sequence of Bacillus vallismortis Strain BL01, Isolated from Artemisia lerchiana Web. Roots.</title>
        <authorList>
            <person name="Chebotar V.K."/>
            <person name="Gancheva M.S."/>
            <person name="Chizhevskaya E.P."/>
            <person name="Komarova O.V."/>
            <person name="Baganova M.E."/>
            <person name="Zaplatkin A.N."/>
            <person name="Pishchik V.N."/>
        </authorList>
    </citation>
    <scope>NUCLEOTIDE SEQUENCE</scope>
    <source>
        <strain evidence="2">BL01</strain>
    </source>
</reference>
<evidence type="ECO:0000313" key="3">
    <source>
        <dbReference type="Proteomes" id="UP001057348"/>
    </source>
</evidence>
<keyword evidence="1" id="KW-0472">Membrane</keyword>
<proteinExistence type="predicted"/>
<protein>
    <recommendedName>
        <fullName evidence="4">Sporulation protein YhcO/YhcP</fullName>
    </recommendedName>
</protein>
<evidence type="ECO:0000256" key="1">
    <source>
        <dbReference type="SAM" id="Phobius"/>
    </source>
</evidence>
<evidence type="ECO:0008006" key="4">
    <source>
        <dbReference type="Google" id="ProtNLM"/>
    </source>
</evidence>
<dbReference type="Proteomes" id="UP001057348">
    <property type="component" value="Chromosome"/>
</dbReference>
<organism evidence="2 3">
    <name type="scientific">Bacillus vallismortis</name>
    <dbReference type="NCBI Taxonomy" id="72361"/>
    <lineage>
        <taxon>Bacteria</taxon>
        <taxon>Bacillati</taxon>
        <taxon>Bacillota</taxon>
        <taxon>Bacilli</taxon>
        <taxon>Bacillales</taxon>
        <taxon>Bacillaceae</taxon>
        <taxon>Bacillus</taxon>
    </lineage>
</organism>
<gene>
    <name evidence="2" type="ORF">MKF32_04975</name>
</gene>
<evidence type="ECO:0000313" key="2">
    <source>
        <dbReference type="EMBL" id="USP96411.1"/>
    </source>
</evidence>